<dbReference type="NCBIfam" id="NF038351">
    <property type="entry name" value="cyt_ox_assem_30"/>
    <property type="match status" value="1"/>
</dbReference>
<proteinExistence type="predicted"/>
<dbReference type="RefSeq" id="WP_320421066.1">
    <property type="nucleotide sequence ID" value="NZ_JAXCLA010000001.1"/>
</dbReference>
<dbReference type="InterPro" id="IPR047811">
    <property type="entry name" value="CytC_ox_assmbl_put"/>
</dbReference>
<name>A0ABU5DAQ0_9BURK</name>
<protein>
    <submittedName>
        <fullName evidence="2">Cytochrome oxidase small assembly protein</fullName>
    </submittedName>
</protein>
<sequence length="38" mass="4159">MRPTPEQRRKNLRLALILASVAVIFGVGFVAKIAAFGF</sequence>
<keyword evidence="1" id="KW-1133">Transmembrane helix</keyword>
<gene>
    <name evidence="2" type="ORF">SNE35_01785</name>
</gene>
<reference evidence="2 3" key="1">
    <citation type="submission" date="2023-11" db="EMBL/GenBank/DDBJ databases">
        <title>Paucibacter sp. nov., isolated from fresh soil in Korea.</title>
        <authorList>
            <person name="Le N.T.T."/>
        </authorList>
    </citation>
    <scope>NUCLEOTIDE SEQUENCE [LARGE SCALE GENOMIC DNA]</scope>
    <source>
        <strain evidence="2 3">R3-3</strain>
    </source>
</reference>
<keyword evidence="1" id="KW-0812">Transmembrane</keyword>
<feature type="transmembrane region" description="Helical" evidence="1">
    <location>
        <begin position="12"/>
        <end position="35"/>
    </location>
</feature>
<dbReference type="Proteomes" id="UP001285263">
    <property type="component" value="Unassembled WGS sequence"/>
</dbReference>
<dbReference type="EMBL" id="JAXCLA010000001">
    <property type="protein sequence ID" value="MDY0743214.1"/>
    <property type="molecule type" value="Genomic_DNA"/>
</dbReference>
<organism evidence="2 3">
    <name type="scientific">Roseateles agri</name>
    <dbReference type="NCBI Taxonomy" id="3098619"/>
    <lineage>
        <taxon>Bacteria</taxon>
        <taxon>Pseudomonadati</taxon>
        <taxon>Pseudomonadota</taxon>
        <taxon>Betaproteobacteria</taxon>
        <taxon>Burkholderiales</taxon>
        <taxon>Sphaerotilaceae</taxon>
        <taxon>Roseateles</taxon>
    </lineage>
</organism>
<accession>A0ABU5DAQ0</accession>
<keyword evidence="1" id="KW-0472">Membrane</keyword>
<evidence type="ECO:0000313" key="3">
    <source>
        <dbReference type="Proteomes" id="UP001285263"/>
    </source>
</evidence>
<comment type="caution">
    <text evidence="2">The sequence shown here is derived from an EMBL/GenBank/DDBJ whole genome shotgun (WGS) entry which is preliminary data.</text>
</comment>
<keyword evidence="3" id="KW-1185">Reference proteome</keyword>
<evidence type="ECO:0000256" key="1">
    <source>
        <dbReference type="SAM" id="Phobius"/>
    </source>
</evidence>
<evidence type="ECO:0000313" key="2">
    <source>
        <dbReference type="EMBL" id="MDY0743214.1"/>
    </source>
</evidence>